<comment type="caution">
    <text evidence="2">The sequence shown here is derived from an EMBL/GenBank/DDBJ whole genome shotgun (WGS) entry which is preliminary data.</text>
</comment>
<keyword evidence="1" id="KW-1133">Transmembrane helix</keyword>
<dbReference type="Proteomes" id="UP000681356">
    <property type="component" value="Unassembled WGS sequence"/>
</dbReference>
<protein>
    <submittedName>
        <fullName evidence="2">Uncharacterized protein</fullName>
    </submittedName>
</protein>
<sequence length="84" mass="8672">MILGAQAATALLAGLALGLFHFATLARLIALLVAGRMVAVPLQLARFALLVPFLWIAAQFGAAVLLAGAAGILAGRALLLRRLR</sequence>
<evidence type="ECO:0000313" key="2">
    <source>
        <dbReference type="EMBL" id="MBS0126021.1"/>
    </source>
</evidence>
<keyword evidence="1" id="KW-0472">Membrane</keyword>
<name>A0A8J7WI28_9RHOB</name>
<evidence type="ECO:0000313" key="3">
    <source>
        <dbReference type="Proteomes" id="UP000681356"/>
    </source>
</evidence>
<keyword evidence="3" id="KW-1185">Reference proteome</keyword>
<accession>A0A8J7WI28</accession>
<dbReference type="AlphaFoldDB" id="A0A8J7WI28"/>
<dbReference type="EMBL" id="JAGTUU010000008">
    <property type="protein sequence ID" value="MBS0126021.1"/>
    <property type="molecule type" value="Genomic_DNA"/>
</dbReference>
<feature type="transmembrane region" description="Helical" evidence="1">
    <location>
        <begin position="52"/>
        <end position="79"/>
    </location>
</feature>
<keyword evidence="1" id="KW-0812">Transmembrane</keyword>
<evidence type="ECO:0000256" key="1">
    <source>
        <dbReference type="SAM" id="Phobius"/>
    </source>
</evidence>
<organism evidence="2 3">
    <name type="scientific">Thetidibacter halocola</name>
    <dbReference type="NCBI Taxonomy" id="2827239"/>
    <lineage>
        <taxon>Bacteria</taxon>
        <taxon>Pseudomonadati</taxon>
        <taxon>Pseudomonadota</taxon>
        <taxon>Alphaproteobacteria</taxon>
        <taxon>Rhodobacterales</taxon>
        <taxon>Roseobacteraceae</taxon>
        <taxon>Thetidibacter</taxon>
    </lineage>
</organism>
<dbReference type="InterPro" id="IPR017581">
    <property type="entry name" value="AtpR-like"/>
</dbReference>
<reference evidence="2" key="1">
    <citation type="submission" date="2021-04" db="EMBL/GenBank/DDBJ databases">
        <authorList>
            <person name="Yoon J."/>
        </authorList>
    </citation>
    <scope>NUCLEOTIDE SEQUENCE</scope>
    <source>
        <strain evidence="2">KMU-90</strain>
    </source>
</reference>
<dbReference type="Pfam" id="PF12966">
    <property type="entry name" value="AtpR"/>
    <property type="match status" value="1"/>
</dbReference>
<proteinExistence type="predicted"/>
<gene>
    <name evidence="2" type="ORF">KB874_18200</name>
</gene>